<keyword evidence="2" id="KW-1185">Reference proteome</keyword>
<dbReference type="GeneID" id="111102488"/>
<dbReference type="InterPro" id="IPR053265">
    <property type="entry name" value="Serpin"/>
</dbReference>
<dbReference type="KEGG" id="cvn:111102488"/>
<dbReference type="PROSITE" id="PS51465">
    <property type="entry name" value="KAZAL_2"/>
    <property type="match status" value="4"/>
</dbReference>
<dbReference type="SUPFAM" id="SSF100895">
    <property type="entry name" value="Kazal-type serine protease inhibitors"/>
    <property type="match status" value="5"/>
</dbReference>
<reference evidence="3" key="1">
    <citation type="submission" date="2025-08" db="UniProtKB">
        <authorList>
            <consortium name="RefSeq"/>
        </authorList>
    </citation>
    <scope>IDENTIFICATION</scope>
    <source>
        <tissue evidence="3">Whole sample</tissue>
    </source>
</reference>
<dbReference type="PANTHER" id="PTHR21131:SF0">
    <property type="entry name" value="GEO10195P1-RELATED"/>
    <property type="match status" value="1"/>
</dbReference>
<evidence type="ECO:0000259" key="1">
    <source>
        <dbReference type="PROSITE" id="PS51465"/>
    </source>
</evidence>
<feature type="domain" description="Kazal-like" evidence="1">
    <location>
        <begin position="1"/>
        <end position="49"/>
    </location>
</feature>
<sequence>MCNGTADCDCDYCGAELSPVCSRSGLTYDNLCQLGCVDDEEFACNGSCPCPPLSGPKVCGSDGLTYSSPDEALKRNTVISCDAPCPCAENCVCNDSFDPVCGEDDVTYDNACKANCSDVIIACNKSCPCQMTPCQCDDVPNPVCGSDANTYINSCQATCAGVEIACQACCPCPEIQPSCTFCDYEYNIVCGSDNTTYANECCATCAGIPVKDNAPCQCNI</sequence>
<accession>A0A8B8AK53</accession>
<dbReference type="RefSeq" id="XP_022290963.1">
    <property type="nucleotide sequence ID" value="XM_022435255.1"/>
</dbReference>
<dbReference type="PANTHER" id="PTHR21131">
    <property type="entry name" value="SERINE-TYPE ENDOPEPTIDASE INHIBITOR"/>
    <property type="match status" value="1"/>
</dbReference>
<evidence type="ECO:0000313" key="3">
    <source>
        <dbReference type="RefSeq" id="XP_022290963.1"/>
    </source>
</evidence>
<dbReference type="AlphaFoldDB" id="A0A8B8AK53"/>
<gene>
    <name evidence="3" type="primary">LOC111102488</name>
</gene>
<organism evidence="2 3">
    <name type="scientific">Crassostrea virginica</name>
    <name type="common">Eastern oyster</name>
    <dbReference type="NCBI Taxonomy" id="6565"/>
    <lineage>
        <taxon>Eukaryota</taxon>
        <taxon>Metazoa</taxon>
        <taxon>Spiralia</taxon>
        <taxon>Lophotrochozoa</taxon>
        <taxon>Mollusca</taxon>
        <taxon>Bivalvia</taxon>
        <taxon>Autobranchia</taxon>
        <taxon>Pteriomorphia</taxon>
        <taxon>Ostreida</taxon>
        <taxon>Ostreoidea</taxon>
        <taxon>Ostreidae</taxon>
        <taxon>Crassostrea</taxon>
    </lineage>
</organism>
<dbReference type="PROSITE" id="PS00282">
    <property type="entry name" value="KAZAL_1"/>
    <property type="match status" value="2"/>
</dbReference>
<dbReference type="SMART" id="SM00280">
    <property type="entry name" value="KAZAL"/>
    <property type="match status" value="5"/>
</dbReference>
<dbReference type="InterPro" id="IPR002350">
    <property type="entry name" value="Kazal_dom"/>
</dbReference>
<dbReference type="Gene3D" id="3.30.60.30">
    <property type="match status" value="3"/>
</dbReference>
<protein>
    <submittedName>
        <fullName evidence="3">Serine protease inhibitor dipetalogastin-like</fullName>
    </submittedName>
</protein>
<dbReference type="GO" id="GO:0004867">
    <property type="term" value="F:serine-type endopeptidase inhibitor activity"/>
    <property type="evidence" value="ECO:0007669"/>
    <property type="project" value="UniProtKB-KW"/>
</dbReference>
<dbReference type="Pfam" id="PF07648">
    <property type="entry name" value="Kazal_2"/>
    <property type="match status" value="1"/>
</dbReference>
<dbReference type="OrthoDB" id="126772at2759"/>
<dbReference type="InterPro" id="IPR036058">
    <property type="entry name" value="Kazal_dom_sf"/>
</dbReference>
<evidence type="ECO:0000313" key="2">
    <source>
        <dbReference type="Proteomes" id="UP000694844"/>
    </source>
</evidence>
<keyword evidence="3" id="KW-0646">Protease inhibitor</keyword>
<dbReference type="Pfam" id="PF00050">
    <property type="entry name" value="Kazal_1"/>
    <property type="match status" value="1"/>
</dbReference>
<feature type="domain" description="Kazal-like" evidence="1">
    <location>
        <begin position="173"/>
        <end position="217"/>
    </location>
</feature>
<feature type="domain" description="Kazal-like" evidence="1">
    <location>
        <begin position="132"/>
        <end position="160"/>
    </location>
</feature>
<name>A0A8B8AK53_CRAVI</name>
<dbReference type="Proteomes" id="UP000694844">
    <property type="component" value="Chromosome 7"/>
</dbReference>
<keyword evidence="3" id="KW-0722">Serine protease inhibitor</keyword>
<feature type="domain" description="Kazal-like" evidence="1">
    <location>
        <begin position="86"/>
        <end position="131"/>
    </location>
</feature>
<proteinExistence type="predicted"/>